<feature type="domain" description="Amino acid transporter transmembrane" evidence="7">
    <location>
        <begin position="43"/>
        <end position="432"/>
    </location>
</feature>
<dbReference type="InterPro" id="IPR013057">
    <property type="entry name" value="AA_transpt_TM"/>
</dbReference>
<feature type="transmembrane region" description="Helical" evidence="6">
    <location>
        <begin position="310"/>
        <end position="332"/>
    </location>
</feature>
<keyword evidence="5 6" id="KW-0472">Membrane</keyword>
<dbReference type="RefSeq" id="XP_018019839.1">
    <property type="nucleotide sequence ID" value="XM_018164350.2"/>
</dbReference>
<reference evidence="9" key="1">
    <citation type="submission" date="2025-08" db="UniProtKB">
        <authorList>
            <consortium name="RefSeq"/>
        </authorList>
    </citation>
    <scope>IDENTIFICATION</scope>
    <source>
        <tissue evidence="9">Whole organism</tissue>
    </source>
</reference>
<evidence type="ECO:0000313" key="8">
    <source>
        <dbReference type="Proteomes" id="UP000694843"/>
    </source>
</evidence>
<keyword evidence="2" id="KW-0813">Transport</keyword>
<evidence type="ECO:0000256" key="1">
    <source>
        <dbReference type="ARBA" id="ARBA00004370"/>
    </source>
</evidence>
<feature type="transmembrane region" description="Helical" evidence="6">
    <location>
        <begin position="156"/>
        <end position="174"/>
    </location>
</feature>
<proteinExistence type="predicted"/>
<evidence type="ECO:0000256" key="2">
    <source>
        <dbReference type="ARBA" id="ARBA00022448"/>
    </source>
</evidence>
<dbReference type="AlphaFoldDB" id="A0A8B7P171"/>
<dbReference type="KEGG" id="hazt:108676289"/>
<evidence type="ECO:0000256" key="4">
    <source>
        <dbReference type="ARBA" id="ARBA00022989"/>
    </source>
</evidence>
<dbReference type="GeneID" id="108676289"/>
<feature type="transmembrane region" description="Helical" evidence="6">
    <location>
        <begin position="377"/>
        <end position="397"/>
    </location>
</feature>
<sequence length="466" mass="50774">MDELKPLLITQPRRRSSLFSHKERSGLDVVTASCYVLSLMGVMPIIALPAAVAYSGYAGVGVAVVLLLLICYTAVQLGETWLLAETFYPNIIGPGSNRQPYPLLGEVVGGPRLRKLLTLLQDFTLMGAAMPFLLLASESVQEVVAAVTRGSLDYSFCYWLLLLTLLLLPIMWLGTPADLKMVARAGAALVVVVSGAVVTAMVMDNSVPAGGERSGTFRWPPRWQTLAYCFGAIAFQFDIHPVLLSVQTDMTQRGRMRTAVATAFCCEKLALPSLFKITAPYVPVVVVSWIRYGDSVSQNLLNSLPTTPLLHGVMTAVIFQVLICLCLGINALFQDVEEWLGITDAFGWRRAVCRTCLMLVLLFLCESLPHFGVAIELVGGLLVTPFMFIMPPVFNLILKHRCLGSTSVVDLVVATATILVGLVGCVASTWESLLQLHLHQLVPLPCYIDIIAATKMETEDRQSQAN</sequence>
<comment type="subcellular location">
    <subcellularLocation>
        <location evidence="1">Membrane</location>
    </subcellularLocation>
</comment>
<feature type="transmembrane region" description="Helical" evidence="6">
    <location>
        <begin position="352"/>
        <end position="371"/>
    </location>
</feature>
<dbReference type="Pfam" id="PF01490">
    <property type="entry name" value="Aa_trans"/>
    <property type="match status" value="1"/>
</dbReference>
<organism evidence="8 9">
    <name type="scientific">Hyalella azteca</name>
    <name type="common">Amphipod</name>
    <dbReference type="NCBI Taxonomy" id="294128"/>
    <lineage>
        <taxon>Eukaryota</taxon>
        <taxon>Metazoa</taxon>
        <taxon>Ecdysozoa</taxon>
        <taxon>Arthropoda</taxon>
        <taxon>Crustacea</taxon>
        <taxon>Multicrustacea</taxon>
        <taxon>Malacostraca</taxon>
        <taxon>Eumalacostraca</taxon>
        <taxon>Peracarida</taxon>
        <taxon>Amphipoda</taxon>
        <taxon>Senticaudata</taxon>
        <taxon>Talitrida</taxon>
        <taxon>Talitroidea</taxon>
        <taxon>Hyalellidae</taxon>
        <taxon>Hyalella</taxon>
    </lineage>
</organism>
<feature type="transmembrane region" description="Helical" evidence="6">
    <location>
        <begin position="54"/>
        <end position="75"/>
    </location>
</feature>
<keyword evidence="4 6" id="KW-1133">Transmembrane helix</keyword>
<evidence type="ECO:0000313" key="9">
    <source>
        <dbReference type="RefSeq" id="XP_018019839.1"/>
    </source>
</evidence>
<evidence type="ECO:0000256" key="3">
    <source>
        <dbReference type="ARBA" id="ARBA00022692"/>
    </source>
</evidence>
<dbReference type="OMA" id="DMKRKSQ"/>
<feature type="transmembrane region" description="Helical" evidence="6">
    <location>
        <begin position="25"/>
        <end position="48"/>
    </location>
</feature>
<protein>
    <submittedName>
        <fullName evidence="9">Amino acid transporter AVT1C</fullName>
    </submittedName>
</protein>
<dbReference type="GO" id="GO:0016020">
    <property type="term" value="C:membrane"/>
    <property type="evidence" value="ECO:0007669"/>
    <property type="project" value="UniProtKB-SubCell"/>
</dbReference>
<feature type="transmembrane region" description="Helical" evidence="6">
    <location>
        <begin position="223"/>
        <end position="248"/>
    </location>
</feature>
<dbReference type="Proteomes" id="UP000694843">
    <property type="component" value="Unplaced"/>
</dbReference>
<dbReference type="PANTHER" id="PTHR48017">
    <property type="entry name" value="OS05G0424000 PROTEIN-RELATED"/>
    <property type="match status" value="1"/>
</dbReference>
<feature type="transmembrane region" description="Helical" evidence="6">
    <location>
        <begin position="269"/>
        <end position="290"/>
    </location>
</feature>
<gene>
    <name evidence="9" type="primary">LOC108676289</name>
</gene>
<evidence type="ECO:0000256" key="5">
    <source>
        <dbReference type="ARBA" id="ARBA00023136"/>
    </source>
</evidence>
<evidence type="ECO:0000256" key="6">
    <source>
        <dbReference type="SAM" id="Phobius"/>
    </source>
</evidence>
<keyword evidence="8" id="KW-1185">Reference proteome</keyword>
<dbReference type="OrthoDB" id="28208at2759"/>
<name>A0A8B7P171_HYAAZ</name>
<feature type="transmembrane region" description="Helical" evidence="6">
    <location>
        <begin position="409"/>
        <end position="430"/>
    </location>
</feature>
<keyword evidence="3 6" id="KW-0812">Transmembrane</keyword>
<evidence type="ECO:0000259" key="7">
    <source>
        <dbReference type="Pfam" id="PF01490"/>
    </source>
</evidence>
<accession>A0A8B7P171</accession>
<feature type="transmembrane region" description="Helical" evidence="6">
    <location>
        <begin position="181"/>
        <end position="203"/>
    </location>
</feature>